<sequence>MLVVWYLTGLRGRHESRRDAELVRWRALMTPKPAARRSGAHGRKTTAEVAGPRPVRSAPSSLERMLQETGGGSVIARYELVPKLAFVAVVGPDAKNGSEYQVVLAKLAKPAPRLTVCPLPIVDGSRVPNTGIQFKKDPEFMEQFLVEGAEAKAIGRWLSTRVRDALRDFPDAWLFVQDRVMALAAYGPVDAERLEELVIAADAIFAEHGSDGAPSLLFEGDSEGEDDEDDADDEEEDDDDGDEDDDSDEEEAPASAPAGSAKQGAPASGSSRPAPRRS</sequence>
<feature type="region of interest" description="Disordered" evidence="1">
    <location>
        <begin position="210"/>
        <end position="278"/>
    </location>
</feature>
<feature type="compositionally biased region" description="Low complexity" evidence="1">
    <location>
        <begin position="253"/>
        <end position="278"/>
    </location>
</feature>
<reference evidence="2 3" key="1">
    <citation type="submission" date="2014-02" db="EMBL/GenBank/DDBJ databases">
        <title>The small core and large imbalanced accessory genome model reveals a collaborative survival strategy of Sorangium cellulosum strains in nature.</title>
        <authorList>
            <person name="Han K."/>
            <person name="Peng R."/>
            <person name="Blom J."/>
            <person name="Li Y.-Z."/>
        </authorList>
    </citation>
    <scope>NUCLEOTIDE SEQUENCE [LARGE SCALE GENOMIC DNA]</scope>
    <source>
        <strain evidence="2 3">So0008-312</strain>
    </source>
</reference>
<dbReference type="EMBL" id="JEMA01000440">
    <property type="protein sequence ID" value="KYF69936.1"/>
    <property type="molecule type" value="Genomic_DNA"/>
</dbReference>
<evidence type="ECO:0000313" key="2">
    <source>
        <dbReference type="EMBL" id="KYF69936.1"/>
    </source>
</evidence>
<feature type="region of interest" description="Disordered" evidence="1">
    <location>
        <begin position="33"/>
        <end position="57"/>
    </location>
</feature>
<feature type="compositionally biased region" description="Basic residues" evidence="1">
    <location>
        <begin position="34"/>
        <end position="44"/>
    </location>
</feature>
<gene>
    <name evidence="2" type="ORF">BE15_40300</name>
</gene>
<proteinExistence type="predicted"/>
<dbReference type="Proteomes" id="UP000075260">
    <property type="component" value="Unassembled WGS sequence"/>
</dbReference>
<name>A0A150QQI7_SORCE</name>
<organism evidence="2 3">
    <name type="scientific">Sorangium cellulosum</name>
    <name type="common">Polyangium cellulosum</name>
    <dbReference type="NCBI Taxonomy" id="56"/>
    <lineage>
        <taxon>Bacteria</taxon>
        <taxon>Pseudomonadati</taxon>
        <taxon>Myxococcota</taxon>
        <taxon>Polyangia</taxon>
        <taxon>Polyangiales</taxon>
        <taxon>Polyangiaceae</taxon>
        <taxon>Sorangium</taxon>
    </lineage>
</organism>
<dbReference type="AlphaFoldDB" id="A0A150QQI7"/>
<feature type="compositionally biased region" description="Acidic residues" evidence="1">
    <location>
        <begin position="220"/>
        <end position="252"/>
    </location>
</feature>
<protein>
    <submittedName>
        <fullName evidence="2">Uncharacterized protein</fullName>
    </submittedName>
</protein>
<comment type="caution">
    <text evidence="2">The sequence shown here is derived from an EMBL/GenBank/DDBJ whole genome shotgun (WGS) entry which is preliminary data.</text>
</comment>
<evidence type="ECO:0000313" key="3">
    <source>
        <dbReference type="Proteomes" id="UP000075260"/>
    </source>
</evidence>
<accession>A0A150QQI7</accession>
<evidence type="ECO:0000256" key="1">
    <source>
        <dbReference type="SAM" id="MobiDB-lite"/>
    </source>
</evidence>